<evidence type="ECO:0000256" key="1">
    <source>
        <dbReference type="SAM" id="MobiDB-lite"/>
    </source>
</evidence>
<comment type="caution">
    <text evidence="2">The sequence shown here is derived from an EMBL/GenBank/DDBJ whole genome shotgun (WGS) entry which is preliminary data.</text>
</comment>
<proteinExistence type="predicted"/>
<dbReference type="AlphaFoldDB" id="A0A0A0JYP5"/>
<name>A0A0A0JYP5_9MICO</name>
<protein>
    <submittedName>
        <fullName evidence="2">Uncharacterized protein</fullName>
    </submittedName>
</protein>
<accession>A0A0A0JYP5</accession>
<evidence type="ECO:0000313" key="3">
    <source>
        <dbReference type="Proteomes" id="UP000030013"/>
    </source>
</evidence>
<feature type="region of interest" description="Disordered" evidence="1">
    <location>
        <begin position="32"/>
        <end position="55"/>
    </location>
</feature>
<evidence type="ECO:0000313" key="2">
    <source>
        <dbReference type="EMBL" id="KGN41854.1"/>
    </source>
</evidence>
<gene>
    <name evidence="2" type="ORF">N801_04010</name>
</gene>
<sequence>MGQREHAILRNIWDQVTTKSPGEERFMRSLVTKASSPTDMPPWSTRWRQDNPDTR</sequence>
<organism evidence="2 3">
    <name type="scientific">Knoellia aerolata DSM 18566</name>
    <dbReference type="NCBI Taxonomy" id="1385519"/>
    <lineage>
        <taxon>Bacteria</taxon>
        <taxon>Bacillati</taxon>
        <taxon>Actinomycetota</taxon>
        <taxon>Actinomycetes</taxon>
        <taxon>Micrococcales</taxon>
        <taxon>Intrasporangiaceae</taxon>
        <taxon>Knoellia</taxon>
    </lineage>
</organism>
<dbReference type="Proteomes" id="UP000030013">
    <property type="component" value="Unassembled WGS sequence"/>
</dbReference>
<dbReference type="EMBL" id="AVPL01000011">
    <property type="protein sequence ID" value="KGN41854.1"/>
    <property type="molecule type" value="Genomic_DNA"/>
</dbReference>
<dbReference type="STRING" id="1385519.N801_04010"/>
<keyword evidence="3" id="KW-1185">Reference proteome</keyword>
<reference evidence="2 3" key="1">
    <citation type="submission" date="2013-08" db="EMBL/GenBank/DDBJ databases">
        <title>The genome sequence of Knoellia aerolata.</title>
        <authorList>
            <person name="Zhu W."/>
            <person name="Wang G."/>
        </authorList>
    </citation>
    <scope>NUCLEOTIDE SEQUENCE [LARGE SCALE GENOMIC DNA]</scope>
    <source>
        <strain evidence="2 3">DSM 18566</strain>
    </source>
</reference>